<keyword evidence="5" id="KW-1185">Reference proteome</keyword>
<feature type="transmembrane region" description="Helical" evidence="2">
    <location>
        <begin position="16"/>
        <end position="36"/>
    </location>
</feature>
<dbReference type="EMBL" id="BMLN01000007">
    <property type="protein sequence ID" value="GGO02675.1"/>
    <property type="molecule type" value="Genomic_DNA"/>
</dbReference>
<accession>A0ABQ2L4G3</accession>
<evidence type="ECO:0000313" key="4">
    <source>
        <dbReference type="EMBL" id="GGO02675.1"/>
    </source>
</evidence>
<dbReference type="Pfam" id="PF02517">
    <property type="entry name" value="Rce1-like"/>
    <property type="match status" value="1"/>
</dbReference>
<keyword evidence="2" id="KW-0812">Transmembrane</keyword>
<evidence type="ECO:0000256" key="1">
    <source>
        <dbReference type="SAM" id="MobiDB-lite"/>
    </source>
</evidence>
<proteinExistence type="predicted"/>
<name>A0ABQ2L4G3_9BACL</name>
<evidence type="ECO:0000313" key="5">
    <source>
        <dbReference type="Proteomes" id="UP000606653"/>
    </source>
</evidence>
<comment type="caution">
    <text evidence="4">The sequence shown here is derived from an EMBL/GenBank/DDBJ whole genome shotgun (WGS) entry which is preliminary data.</text>
</comment>
<reference evidence="5" key="1">
    <citation type="journal article" date="2019" name="Int. J. Syst. Evol. Microbiol.">
        <title>The Global Catalogue of Microorganisms (GCM) 10K type strain sequencing project: providing services to taxonomists for standard genome sequencing and annotation.</title>
        <authorList>
            <consortium name="The Broad Institute Genomics Platform"/>
            <consortium name="The Broad Institute Genome Sequencing Center for Infectious Disease"/>
            <person name="Wu L."/>
            <person name="Ma J."/>
        </authorList>
    </citation>
    <scope>NUCLEOTIDE SEQUENCE [LARGE SCALE GENOMIC DNA]</scope>
    <source>
        <strain evidence="5">CGMCC 1.6964</strain>
    </source>
</reference>
<protein>
    <recommendedName>
        <fullName evidence="3">CAAX prenyl protease 2/Lysostaphin resistance protein A-like domain-containing protein</fullName>
    </recommendedName>
</protein>
<feature type="transmembrane region" description="Helical" evidence="2">
    <location>
        <begin position="281"/>
        <end position="302"/>
    </location>
</feature>
<feature type="transmembrane region" description="Helical" evidence="2">
    <location>
        <begin position="254"/>
        <end position="274"/>
    </location>
</feature>
<organism evidence="4 5">
    <name type="scientific">Saccharibacillus kuerlensis</name>
    <dbReference type="NCBI Taxonomy" id="459527"/>
    <lineage>
        <taxon>Bacteria</taxon>
        <taxon>Bacillati</taxon>
        <taxon>Bacillota</taxon>
        <taxon>Bacilli</taxon>
        <taxon>Bacillales</taxon>
        <taxon>Paenibacillaceae</taxon>
        <taxon>Saccharibacillus</taxon>
    </lineage>
</organism>
<feature type="transmembrane region" description="Helical" evidence="2">
    <location>
        <begin position="518"/>
        <end position="540"/>
    </location>
</feature>
<feature type="transmembrane region" description="Helical" evidence="2">
    <location>
        <begin position="494"/>
        <end position="512"/>
    </location>
</feature>
<keyword evidence="2" id="KW-1133">Transmembrane helix</keyword>
<gene>
    <name evidence="4" type="ORF">GCM10010969_26240</name>
</gene>
<dbReference type="Proteomes" id="UP000606653">
    <property type="component" value="Unassembled WGS sequence"/>
</dbReference>
<feature type="transmembrane region" description="Helical" evidence="2">
    <location>
        <begin position="372"/>
        <end position="390"/>
    </location>
</feature>
<dbReference type="InterPro" id="IPR003675">
    <property type="entry name" value="Rce1/LyrA-like_dom"/>
</dbReference>
<evidence type="ECO:0000256" key="2">
    <source>
        <dbReference type="SAM" id="Phobius"/>
    </source>
</evidence>
<feature type="transmembrane region" description="Helical" evidence="2">
    <location>
        <begin position="314"/>
        <end position="345"/>
    </location>
</feature>
<keyword evidence="2" id="KW-0472">Membrane</keyword>
<feature type="transmembrane region" description="Helical" evidence="2">
    <location>
        <begin position="441"/>
        <end position="459"/>
    </location>
</feature>
<dbReference type="RefSeq" id="WP_018976744.1">
    <property type="nucleotide sequence ID" value="NZ_BMLN01000007.1"/>
</dbReference>
<evidence type="ECO:0000259" key="3">
    <source>
        <dbReference type="Pfam" id="PF02517"/>
    </source>
</evidence>
<feature type="transmembrane region" description="Helical" evidence="2">
    <location>
        <begin position="410"/>
        <end position="429"/>
    </location>
</feature>
<feature type="region of interest" description="Disordered" evidence="1">
    <location>
        <begin position="548"/>
        <end position="602"/>
    </location>
</feature>
<sequence>MTDPQHRILHVNYKKLGLAAVIGLIVYVLFNFTTLFQSDMTQQEAYSLISEEQAQSNASAFASSQLGISEPLGSPSVSYHSDSDLYGYLSREKLVSEYDATYRDRFPYEMFRVTYDYTVGETERSLTIDVSAKNGRVVAFNNLQADYAAQLTDSDIPPPSLEDPNLLREDKVRIAEPLMQKLGLDTDQLELIGSGNEEGLRYMSSSVKIGDSTLGVNVTFEGDRVASIRPNFSVPESYTAYVNQQTTWASIMTYGGYMLFTLVLGVLAVVYAFLLKKYTSFMRGIFLSLFYYVVSIFAVWNMRPYFEGTSYSDVLFIVSLVLQIILGLFMAAALYFSFVAGDALWRSQGRVMWARRGEPAYGRHVWEAAKTGYLWALILLAVQAVIFFVLERTLGVFSTSDDSQSTYNMMYPWLFPILAWMAGISEEAIYRLFGIPMVKKIVRSTILASVITSLIWALGHTLYPIYPVITRPIELLFLGLMFSFIFLRYGYITAMFAHVVFDSILMGLSLIFMGTLNYVIVGIVSIIMPAIVAFVIYMIYHKDKPRPAAGDSPGGTLGNDPDDAPAIREEASSSQKPLPGPDDPSRRTPGWSLGKDERPDSI</sequence>
<feature type="domain" description="CAAX prenyl protease 2/Lysostaphin resistance protein A-like" evidence="3">
    <location>
        <begin position="411"/>
        <end position="503"/>
    </location>
</feature>